<keyword evidence="9" id="KW-0472">Membrane</keyword>
<evidence type="ECO:0000256" key="4">
    <source>
        <dbReference type="ARBA" id="ARBA00022679"/>
    </source>
</evidence>
<dbReference type="InterPro" id="IPR011712">
    <property type="entry name" value="Sig_transdc_His_kin_sub3_dim/P"/>
</dbReference>
<feature type="transmembrane region" description="Helical" evidence="9">
    <location>
        <begin position="78"/>
        <end position="96"/>
    </location>
</feature>
<dbReference type="Proteomes" id="UP001369736">
    <property type="component" value="Unassembled WGS sequence"/>
</dbReference>
<feature type="domain" description="Histidine kinase" evidence="10">
    <location>
        <begin position="291"/>
        <end position="376"/>
    </location>
</feature>
<reference evidence="11 12" key="1">
    <citation type="submission" date="2024-03" db="EMBL/GenBank/DDBJ databases">
        <title>Actinomycetospora sp. OC33-EN07, a novel actinomycete isolated from wild orchid (Aerides multiflora).</title>
        <authorList>
            <person name="Suriyachadkun C."/>
        </authorList>
    </citation>
    <scope>NUCLEOTIDE SEQUENCE [LARGE SCALE GENOMIC DNA]</scope>
    <source>
        <strain evidence="11 12">OC33-EN07</strain>
    </source>
</reference>
<dbReference type="Pfam" id="PF07730">
    <property type="entry name" value="HisKA_3"/>
    <property type="match status" value="1"/>
</dbReference>
<keyword evidence="8" id="KW-0902">Two-component regulatory system</keyword>
<keyword evidence="9" id="KW-1133">Transmembrane helix</keyword>
<evidence type="ECO:0000313" key="11">
    <source>
        <dbReference type="EMBL" id="MEJ2859894.1"/>
    </source>
</evidence>
<evidence type="ECO:0000256" key="9">
    <source>
        <dbReference type="SAM" id="Phobius"/>
    </source>
</evidence>
<evidence type="ECO:0000313" key="12">
    <source>
        <dbReference type="Proteomes" id="UP001369736"/>
    </source>
</evidence>
<dbReference type="Gene3D" id="3.30.565.10">
    <property type="entry name" value="Histidine kinase-like ATPase, C-terminal domain"/>
    <property type="match status" value="1"/>
</dbReference>
<dbReference type="RefSeq" id="WP_337698938.1">
    <property type="nucleotide sequence ID" value="NZ_JBBEGM010000001.1"/>
</dbReference>
<evidence type="ECO:0000256" key="8">
    <source>
        <dbReference type="ARBA" id="ARBA00023012"/>
    </source>
</evidence>
<keyword evidence="9" id="KW-0812">Transmembrane</keyword>
<accession>A0ABU8LXQ8</accession>
<dbReference type="GO" id="GO:0016301">
    <property type="term" value="F:kinase activity"/>
    <property type="evidence" value="ECO:0007669"/>
    <property type="project" value="UniProtKB-KW"/>
</dbReference>
<dbReference type="InterPro" id="IPR050482">
    <property type="entry name" value="Sensor_HK_TwoCompSys"/>
</dbReference>
<evidence type="ECO:0000256" key="6">
    <source>
        <dbReference type="ARBA" id="ARBA00022777"/>
    </source>
</evidence>
<keyword evidence="7" id="KW-0067">ATP-binding</keyword>
<feature type="transmembrane region" description="Helical" evidence="9">
    <location>
        <begin position="42"/>
        <end position="66"/>
    </location>
</feature>
<dbReference type="EMBL" id="JBBEGM010000001">
    <property type="protein sequence ID" value="MEJ2859894.1"/>
    <property type="molecule type" value="Genomic_DNA"/>
</dbReference>
<evidence type="ECO:0000259" key="10">
    <source>
        <dbReference type="PROSITE" id="PS50109"/>
    </source>
</evidence>
<protein>
    <recommendedName>
        <fullName evidence="2">histidine kinase</fullName>
        <ecNumber evidence="2">2.7.13.3</ecNumber>
    </recommendedName>
</protein>
<feature type="transmembrane region" description="Helical" evidence="9">
    <location>
        <begin position="102"/>
        <end position="120"/>
    </location>
</feature>
<name>A0ABU8LXQ8_9PSEU</name>
<evidence type="ECO:0000256" key="5">
    <source>
        <dbReference type="ARBA" id="ARBA00022741"/>
    </source>
</evidence>
<dbReference type="InterPro" id="IPR003594">
    <property type="entry name" value="HATPase_dom"/>
</dbReference>
<keyword evidence="4" id="KW-0808">Transferase</keyword>
<gene>
    <name evidence="11" type="ORF">WCD58_01930</name>
</gene>
<evidence type="ECO:0000256" key="3">
    <source>
        <dbReference type="ARBA" id="ARBA00022553"/>
    </source>
</evidence>
<dbReference type="PROSITE" id="PS50109">
    <property type="entry name" value="HIS_KIN"/>
    <property type="match status" value="1"/>
</dbReference>
<proteinExistence type="predicted"/>
<evidence type="ECO:0000256" key="7">
    <source>
        <dbReference type="ARBA" id="ARBA00022840"/>
    </source>
</evidence>
<dbReference type="PANTHER" id="PTHR24421">
    <property type="entry name" value="NITRATE/NITRITE SENSOR PROTEIN NARX-RELATED"/>
    <property type="match status" value="1"/>
</dbReference>
<evidence type="ECO:0000256" key="1">
    <source>
        <dbReference type="ARBA" id="ARBA00000085"/>
    </source>
</evidence>
<comment type="caution">
    <text evidence="11">The sequence shown here is derived from an EMBL/GenBank/DDBJ whole genome shotgun (WGS) entry which is preliminary data.</text>
</comment>
<dbReference type="EC" id="2.7.13.3" evidence="2"/>
<dbReference type="PANTHER" id="PTHR24421:SF10">
    <property type="entry name" value="NITRATE_NITRITE SENSOR PROTEIN NARQ"/>
    <property type="match status" value="1"/>
</dbReference>
<dbReference type="SUPFAM" id="SSF55874">
    <property type="entry name" value="ATPase domain of HSP90 chaperone/DNA topoisomerase II/histidine kinase"/>
    <property type="match status" value="1"/>
</dbReference>
<dbReference type="CDD" id="cd16917">
    <property type="entry name" value="HATPase_UhpB-NarQ-NarX-like"/>
    <property type="match status" value="1"/>
</dbReference>
<keyword evidence="12" id="KW-1185">Reference proteome</keyword>
<dbReference type="Pfam" id="PF02518">
    <property type="entry name" value="HATPase_c"/>
    <property type="match status" value="1"/>
</dbReference>
<feature type="transmembrane region" description="Helical" evidence="9">
    <location>
        <begin position="125"/>
        <end position="145"/>
    </location>
</feature>
<sequence>MSPVVTRVAMAVGGAALVTAASLVEALTYRGAPVGGVLLPMAALIAGAAVAPFLPAVGVLAAVVSFPLQVFLTPDSPGIGGTALITMMVLIAYGGLRLPPRWSALGAALAALGAAASIVVDGESLFEFVFFAATMGGAWSLGWLLRRERHRGAELRALAAALAAERERSGRLAVVEERARISRELHDAVAHTVSVMTLQVGVLRRRLQETPEGEVLRAVEELGRRSVDELRRVVGALREDADGANPLDPAPSLARLDALVAELDGVGLAVGVRHDGEPVSLAPAMDTSAYRIVAEALTNVLRHAGAGEAEVVLTHRRESLTITVTDRGAGAEATRSDDGHGLLHMRERAALFGGTLVAGPREGGGFRVEAVLPLGPSPVAAAGSVAS</sequence>
<keyword evidence="6 11" id="KW-0418">Kinase</keyword>
<comment type="catalytic activity">
    <reaction evidence="1">
        <text>ATP + protein L-histidine = ADP + protein N-phospho-L-histidine.</text>
        <dbReference type="EC" id="2.7.13.3"/>
    </reaction>
</comment>
<dbReference type="InterPro" id="IPR036890">
    <property type="entry name" value="HATPase_C_sf"/>
</dbReference>
<evidence type="ECO:0000256" key="2">
    <source>
        <dbReference type="ARBA" id="ARBA00012438"/>
    </source>
</evidence>
<organism evidence="11 12">
    <name type="scientific">Actinomycetospora flava</name>
    <dbReference type="NCBI Taxonomy" id="3129232"/>
    <lineage>
        <taxon>Bacteria</taxon>
        <taxon>Bacillati</taxon>
        <taxon>Actinomycetota</taxon>
        <taxon>Actinomycetes</taxon>
        <taxon>Pseudonocardiales</taxon>
        <taxon>Pseudonocardiaceae</taxon>
        <taxon>Actinomycetospora</taxon>
    </lineage>
</organism>
<dbReference type="Gene3D" id="1.20.5.1930">
    <property type="match status" value="1"/>
</dbReference>
<keyword evidence="5" id="KW-0547">Nucleotide-binding</keyword>
<keyword evidence="3" id="KW-0597">Phosphoprotein</keyword>
<dbReference type="InterPro" id="IPR005467">
    <property type="entry name" value="His_kinase_dom"/>
</dbReference>